<dbReference type="PANTHER" id="PTHR33154">
    <property type="entry name" value="TRANSCRIPTIONAL REGULATOR, ARSR FAMILY"/>
    <property type="match status" value="1"/>
</dbReference>
<dbReference type="Proteomes" id="UP000197153">
    <property type="component" value="Chromosome 3"/>
</dbReference>
<evidence type="ECO:0000259" key="4">
    <source>
        <dbReference type="PROSITE" id="PS50987"/>
    </source>
</evidence>
<dbReference type="AlphaFoldDB" id="A0A248K069"/>
<keyword evidence="1" id="KW-0805">Transcription regulation</keyword>
<gene>
    <name evidence="5" type="ORF">Y958_22790</name>
</gene>
<organism evidence="5 6">
    <name type="scientific">Nitrospirillum viridazoti CBAmc</name>
    <dbReference type="NCBI Taxonomy" id="1441467"/>
    <lineage>
        <taxon>Bacteria</taxon>
        <taxon>Pseudomonadati</taxon>
        <taxon>Pseudomonadota</taxon>
        <taxon>Alphaproteobacteria</taxon>
        <taxon>Rhodospirillales</taxon>
        <taxon>Azospirillaceae</taxon>
        <taxon>Nitrospirillum</taxon>
        <taxon>Nitrospirillum viridazoti</taxon>
    </lineage>
</organism>
<reference evidence="5 6" key="1">
    <citation type="submission" date="2017-06" db="EMBL/GenBank/DDBJ databases">
        <title>Complete genome sequence of Nitrospirillum amazonense strain CBAmC, an endophytic nitrogen-fixing and plant growth-promoting bacterium, isolated from sugarcane.</title>
        <authorList>
            <person name="Schwab S."/>
            <person name="dos Santos Teixeira K.R."/>
            <person name="Simoes Araujo J.L."/>
            <person name="Soares Vidal M."/>
            <person name="Borges de Freitas H.R."/>
            <person name="Rivello Crivelaro A.L."/>
            <person name="Bueno de Camargo Nunes A."/>
            <person name="dos Santos C.M."/>
            <person name="Palmeira da Silva Rosa D."/>
            <person name="da Silva Padilha D."/>
            <person name="da Silva E."/>
            <person name="Araujo Terra L."/>
            <person name="Soares Mendes V."/>
            <person name="Farinelli L."/>
            <person name="Magalhaes Cruz L."/>
            <person name="Baldani J.I."/>
        </authorList>
    </citation>
    <scope>NUCLEOTIDE SEQUENCE [LARGE SCALE GENOMIC DNA]</scope>
    <source>
        <strain evidence="5 6">CBAmC</strain>
    </source>
</reference>
<protein>
    <submittedName>
        <fullName evidence="5">Transcriptional regulator</fullName>
    </submittedName>
</protein>
<accession>A0A248K069</accession>
<evidence type="ECO:0000313" key="6">
    <source>
        <dbReference type="Proteomes" id="UP000197153"/>
    </source>
</evidence>
<dbReference type="InterPro" id="IPR036390">
    <property type="entry name" value="WH_DNA-bd_sf"/>
</dbReference>
<dbReference type="GO" id="GO:0003700">
    <property type="term" value="F:DNA-binding transcription factor activity"/>
    <property type="evidence" value="ECO:0007669"/>
    <property type="project" value="InterPro"/>
</dbReference>
<name>A0A248K069_9PROT</name>
<proteinExistence type="predicted"/>
<dbReference type="CDD" id="cd00090">
    <property type="entry name" value="HTH_ARSR"/>
    <property type="match status" value="1"/>
</dbReference>
<evidence type="ECO:0000256" key="3">
    <source>
        <dbReference type="ARBA" id="ARBA00023163"/>
    </source>
</evidence>
<keyword evidence="2" id="KW-0238">DNA-binding</keyword>
<dbReference type="SMART" id="SM00418">
    <property type="entry name" value="HTH_ARSR"/>
    <property type="match status" value="1"/>
</dbReference>
<dbReference type="InterPro" id="IPR001845">
    <property type="entry name" value="HTH_ArsR_DNA-bd_dom"/>
</dbReference>
<dbReference type="RefSeq" id="WP_088874268.1">
    <property type="nucleotide sequence ID" value="NZ_CP022112.1"/>
</dbReference>
<keyword evidence="3" id="KW-0804">Transcription</keyword>
<dbReference type="InterPro" id="IPR036388">
    <property type="entry name" value="WH-like_DNA-bd_sf"/>
</dbReference>
<dbReference type="InterPro" id="IPR051081">
    <property type="entry name" value="HTH_MetalResp_TranReg"/>
</dbReference>
<sequence length="115" mass="13021">MDVEAILKALANPVRRDILMWLKDPVTHFGPQPDGYPVEKGVCVTRILEKTDLSQSTVSTYLAMLQRAGLLTSHRVGQWTFYRRDEALINEFMSTFGKQLCQMLVKRGDYQGGGD</sequence>
<dbReference type="PANTHER" id="PTHR33154:SF33">
    <property type="entry name" value="TRANSCRIPTIONAL REPRESSOR SDPR"/>
    <property type="match status" value="1"/>
</dbReference>
<feature type="domain" description="HTH arsR-type" evidence="4">
    <location>
        <begin position="1"/>
        <end position="104"/>
    </location>
</feature>
<dbReference type="Gene3D" id="1.10.10.10">
    <property type="entry name" value="Winged helix-like DNA-binding domain superfamily/Winged helix DNA-binding domain"/>
    <property type="match status" value="1"/>
</dbReference>
<evidence type="ECO:0000313" key="5">
    <source>
        <dbReference type="EMBL" id="ASG23798.1"/>
    </source>
</evidence>
<dbReference type="GO" id="GO:0003677">
    <property type="term" value="F:DNA binding"/>
    <property type="evidence" value="ECO:0007669"/>
    <property type="project" value="UniProtKB-KW"/>
</dbReference>
<dbReference type="KEGG" id="nao:Y958_22790"/>
<dbReference type="EMBL" id="CP022112">
    <property type="protein sequence ID" value="ASG23798.1"/>
    <property type="molecule type" value="Genomic_DNA"/>
</dbReference>
<dbReference type="InterPro" id="IPR011991">
    <property type="entry name" value="ArsR-like_HTH"/>
</dbReference>
<dbReference type="SUPFAM" id="SSF46785">
    <property type="entry name" value="Winged helix' DNA-binding domain"/>
    <property type="match status" value="1"/>
</dbReference>
<evidence type="ECO:0000256" key="1">
    <source>
        <dbReference type="ARBA" id="ARBA00023015"/>
    </source>
</evidence>
<keyword evidence="6" id="KW-1185">Reference proteome</keyword>
<evidence type="ECO:0000256" key="2">
    <source>
        <dbReference type="ARBA" id="ARBA00023125"/>
    </source>
</evidence>
<dbReference type="PROSITE" id="PS50987">
    <property type="entry name" value="HTH_ARSR_2"/>
    <property type="match status" value="1"/>
</dbReference>
<dbReference type="Pfam" id="PF01022">
    <property type="entry name" value="HTH_5"/>
    <property type="match status" value="1"/>
</dbReference>